<evidence type="ECO:0000256" key="13">
    <source>
        <dbReference type="ARBA" id="ARBA00022833"/>
    </source>
</evidence>
<dbReference type="Proteomes" id="UP000198901">
    <property type="component" value="Unassembled WGS sequence"/>
</dbReference>
<dbReference type="GO" id="GO:0005576">
    <property type="term" value="C:extracellular region"/>
    <property type="evidence" value="ECO:0007669"/>
    <property type="project" value="UniProtKB-SubCell"/>
</dbReference>
<evidence type="ECO:0000256" key="2">
    <source>
        <dbReference type="ARBA" id="ARBA00004371"/>
    </source>
</evidence>
<keyword evidence="12" id="KW-0256">Endoplasmic reticulum</keyword>
<comment type="subunit">
    <text evidence="19">Homodimer. The monomeric form is inactive while the homodimer is active.</text>
</comment>
<dbReference type="GO" id="GO:0070573">
    <property type="term" value="F:metallodipeptidase activity"/>
    <property type="evidence" value="ECO:0007669"/>
    <property type="project" value="InterPro"/>
</dbReference>
<evidence type="ECO:0000256" key="20">
    <source>
        <dbReference type="ARBA" id="ARBA00033328"/>
    </source>
</evidence>
<keyword evidence="18" id="KW-0458">Lysosome</keyword>
<sequence length="487" mass="53567">MKAPICRFAGAAVVFFCLTAAVDRDTLEAVFSRINNEVQVHSKAYETLGDATRQIGHRLTGSANGEKAEDYAFRLLQSYGFRDVAFQPFEAEAWSRDTVSLTIAPRKSDNFQDYPVVALAHSPVQAHVNADLVDVGNGLEADFESVKDRVKGKTVLANLGLVAAAPGTKNLHRSEKTALAIRYGASGIIFVSAIPGNVLLTGTASVTGALIPIPALCISAESGQTIREWLAEEKLIAMVDMQNKSRNVSCRNVVATLKGRTKEKIVIGGHLDSWDLGTGAIDNGLGSFAIMDIARAFKKLGLKPRRTIEFVLFMGEEQGLLGSKAYVRKAKEEGHIDRVRYMLNLDMTNQPSGVNIAGRGEMEAFFQEVGRKMQEVDPNYKNEIANKAGLHSDHQPFMLEGIPTLMPLGHLPPMVGMTYHTNLDRFDKVDKEGIRNTVRYTAMLLYALADAKDLPVQTLNDEATKDFLIKQGLKEELKLGKDWRWSE</sequence>
<keyword evidence="17" id="KW-0325">Glycoprotein</keyword>
<dbReference type="SUPFAM" id="SSF53187">
    <property type="entry name" value="Zn-dependent exopeptidases"/>
    <property type="match status" value="1"/>
</dbReference>
<keyword evidence="24" id="KW-1185">Reference proteome</keyword>
<gene>
    <name evidence="23" type="ORF">SAMN04488090_1541</name>
</gene>
<evidence type="ECO:0000256" key="17">
    <source>
        <dbReference type="ARBA" id="ARBA00023180"/>
    </source>
</evidence>
<dbReference type="InterPro" id="IPR039866">
    <property type="entry name" value="CPQ"/>
</dbReference>
<feature type="domain" description="PA" evidence="21">
    <location>
        <begin position="129"/>
        <end position="226"/>
    </location>
</feature>
<evidence type="ECO:0000256" key="7">
    <source>
        <dbReference type="ARBA" id="ARBA00022645"/>
    </source>
</evidence>
<evidence type="ECO:0000256" key="11">
    <source>
        <dbReference type="ARBA" id="ARBA00022801"/>
    </source>
</evidence>
<dbReference type="GO" id="GO:0004180">
    <property type="term" value="F:carboxypeptidase activity"/>
    <property type="evidence" value="ECO:0007669"/>
    <property type="project" value="UniProtKB-KW"/>
</dbReference>
<evidence type="ECO:0000256" key="18">
    <source>
        <dbReference type="ARBA" id="ARBA00023228"/>
    </source>
</evidence>
<evidence type="ECO:0000256" key="12">
    <source>
        <dbReference type="ARBA" id="ARBA00022824"/>
    </source>
</evidence>
<keyword evidence="10" id="KW-0732">Signal</keyword>
<evidence type="ECO:0000256" key="14">
    <source>
        <dbReference type="ARBA" id="ARBA00023034"/>
    </source>
</evidence>
<keyword evidence="14" id="KW-0333">Golgi apparatus</keyword>
<dbReference type="RefSeq" id="WP_093199987.1">
    <property type="nucleotide sequence ID" value="NZ_FNGS01000003.1"/>
</dbReference>
<dbReference type="Pfam" id="PF04389">
    <property type="entry name" value="Peptidase_M28"/>
    <property type="match status" value="1"/>
</dbReference>
<dbReference type="InterPro" id="IPR046450">
    <property type="entry name" value="PA_dom_sf"/>
</dbReference>
<evidence type="ECO:0000313" key="24">
    <source>
        <dbReference type="Proteomes" id="UP000198901"/>
    </source>
</evidence>
<evidence type="ECO:0000256" key="16">
    <source>
        <dbReference type="ARBA" id="ARBA00023145"/>
    </source>
</evidence>
<evidence type="ECO:0000313" key="23">
    <source>
        <dbReference type="EMBL" id="SDL71848.1"/>
    </source>
</evidence>
<dbReference type="GO" id="GO:0006508">
    <property type="term" value="P:proteolysis"/>
    <property type="evidence" value="ECO:0007669"/>
    <property type="project" value="UniProtKB-KW"/>
</dbReference>
<accession>A0A1G9MC61</accession>
<keyword evidence="6" id="KW-0964">Secreted</keyword>
<keyword evidence="13" id="KW-0862">Zinc</keyword>
<keyword evidence="15" id="KW-0482">Metalloprotease</keyword>
<evidence type="ECO:0000259" key="22">
    <source>
        <dbReference type="Pfam" id="PF04389"/>
    </source>
</evidence>
<evidence type="ECO:0000256" key="6">
    <source>
        <dbReference type="ARBA" id="ARBA00022525"/>
    </source>
</evidence>
<evidence type="ECO:0000256" key="19">
    <source>
        <dbReference type="ARBA" id="ARBA00025833"/>
    </source>
</evidence>
<dbReference type="Gene3D" id="3.40.630.10">
    <property type="entry name" value="Zn peptidases"/>
    <property type="match status" value="1"/>
</dbReference>
<evidence type="ECO:0000259" key="21">
    <source>
        <dbReference type="Pfam" id="PF02225"/>
    </source>
</evidence>
<dbReference type="PANTHER" id="PTHR12053:SF3">
    <property type="entry name" value="CARBOXYPEPTIDASE Q"/>
    <property type="match status" value="1"/>
</dbReference>
<evidence type="ECO:0000256" key="9">
    <source>
        <dbReference type="ARBA" id="ARBA00022723"/>
    </source>
</evidence>
<evidence type="ECO:0000256" key="15">
    <source>
        <dbReference type="ARBA" id="ARBA00023049"/>
    </source>
</evidence>
<reference evidence="23 24" key="1">
    <citation type="submission" date="2016-10" db="EMBL/GenBank/DDBJ databases">
        <authorList>
            <person name="de Groot N.N."/>
        </authorList>
    </citation>
    <scope>NUCLEOTIDE SEQUENCE [LARGE SCALE GENOMIC DNA]</scope>
    <source>
        <strain evidence="23 24">DSM 21668</strain>
    </source>
</reference>
<dbReference type="EMBL" id="FNGS01000003">
    <property type="protein sequence ID" value="SDL71848.1"/>
    <property type="molecule type" value="Genomic_DNA"/>
</dbReference>
<dbReference type="GO" id="GO:0046872">
    <property type="term" value="F:metal ion binding"/>
    <property type="evidence" value="ECO:0007669"/>
    <property type="project" value="UniProtKB-KW"/>
</dbReference>
<dbReference type="Pfam" id="PF02225">
    <property type="entry name" value="PA"/>
    <property type="match status" value="1"/>
</dbReference>
<organism evidence="23 24">
    <name type="scientific">Siphonobacter aquaeclarae</name>
    <dbReference type="NCBI Taxonomy" id="563176"/>
    <lineage>
        <taxon>Bacteria</taxon>
        <taxon>Pseudomonadati</taxon>
        <taxon>Bacteroidota</taxon>
        <taxon>Cytophagia</taxon>
        <taxon>Cytophagales</taxon>
        <taxon>Cytophagaceae</taxon>
        <taxon>Siphonobacter</taxon>
    </lineage>
</organism>
<dbReference type="OrthoDB" id="9769665at2"/>
<evidence type="ECO:0000256" key="3">
    <source>
        <dbReference type="ARBA" id="ARBA00004555"/>
    </source>
</evidence>
<dbReference type="SUPFAM" id="SSF52025">
    <property type="entry name" value="PA domain"/>
    <property type="match status" value="1"/>
</dbReference>
<name>A0A1G9MC61_9BACT</name>
<dbReference type="PANTHER" id="PTHR12053">
    <property type="entry name" value="PROTEASE FAMILY M28 PLASMA GLUTAMATE CARBOXYPEPTIDASE-RELATED"/>
    <property type="match status" value="1"/>
</dbReference>
<comment type="subcellular location">
    <subcellularLocation>
        <location evidence="1">Endoplasmic reticulum</location>
    </subcellularLocation>
    <subcellularLocation>
        <location evidence="3">Golgi apparatus</location>
    </subcellularLocation>
    <subcellularLocation>
        <location evidence="2">Lysosome</location>
    </subcellularLocation>
    <subcellularLocation>
        <location evidence="4">Secreted</location>
    </subcellularLocation>
</comment>
<keyword evidence="8" id="KW-0645">Protease</keyword>
<dbReference type="STRING" id="563176.SAMN04488090_1541"/>
<proteinExistence type="predicted"/>
<dbReference type="InterPro" id="IPR003137">
    <property type="entry name" value="PA_domain"/>
</dbReference>
<feature type="domain" description="Peptidase M28" evidence="22">
    <location>
        <begin position="252"/>
        <end position="442"/>
    </location>
</feature>
<evidence type="ECO:0000256" key="4">
    <source>
        <dbReference type="ARBA" id="ARBA00004613"/>
    </source>
</evidence>
<keyword evidence="11" id="KW-0378">Hydrolase</keyword>
<keyword evidence="16" id="KW-0865">Zymogen</keyword>
<evidence type="ECO:0000256" key="10">
    <source>
        <dbReference type="ARBA" id="ARBA00022729"/>
    </source>
</evidence>
<keyword evidence="7 23" id="KW-0121">Carboxypeptidase</keyword>
<dbReference type="AlphaFoldDB" id="A0A1G9MC61"/>
<protein>
    <recommendedName>
        <fullName evidence="5">Carboxypeptidase Q</fullName>
    </recommendedName>
    <alternativeName>
        <fullName evidence="20">Plasma glutamate carboxypeptidase</fullName>
    </alternativeName>
</protein>
<dbReference type="Gene3D" id="3.50.30.30">
    <property type="match status" value="1"/>
</dbReference>
<dbReference type="InterPro" id="IPR007484">
    <property type="entry name" value="Peptidase_M28"/>
</dbReference>
<keyword evidence="9" id="KW-0479">Metal-binding</keyword>
<evidence type="ECO:0000256" key="8">
    <source>
        <dbReference type="ARBA" id="ARBA00022670"/>
    </source>
</evidence>
<evidence type="ECO:0000256" key="5">
    <source>
        <dbReference type="ARBA" id="ARBA00014116"/>
    </source>
</evidence>
<evidence type="ECO:0000256" key="1">
    <source>
        <dbReference type="ARBA" id="ARBA00004240"/>
    </source>
</evidence>
<dbReference type="GO" id="GO:0005764">
    <property type="term" value="C:lysosome"/>
    <property type="evidence" value="ECO:0007669"/>
    <property type="project" value="UniProtKB-SubCell"/>
</dbReference>